<dbReference type="OrthoDB" id="511992at2"/>
<keyword evidence="3" id="KW-0804">Transcription</keyword>
<dbReference type="GO" id="GO:0043565">
    <property type="term" value="F:sequence-specific DNA binding"/>
    <property type="evidence" value="ECO:0007669"/>
    <property type="project" value="InterPro"/>
</dbReference>
<dbReference type="EMBL" id="FUWZ01000001">
    <property type="protein sequence ID" value="SJZ74320.1"/>
    <property type="molecule type" value="Genomic_DNA"/>
</dbReference>
<dbReference type="GO" id="GO:0003700">
    <property type="term" value="F:DNA-binding transcription factor activity"/>
    <property type="evidence" value="ECO:0007669"/>
    <property type="project" value="InterPro"/>
</dbReference>
<dbReference type="SUPFAM" id="SSF46689">
    <property type="entry name" value="Homeodomain-like"/>
    <property type="match status" value="2"/>
</dbReference>
<evidence type="ECO:0000313" key="5">
    <source>
        <dbReference type="EMBL" id="SJZ74320.1"/>
    </source>
</evidence>
<dbReference type="AlphaFoldDB" id="A0A1T4N4N9"/>
<dbReference type="SMART" id="SM00342">
    <property type="entry name" value="HTH_ARAC"/>
    <property type="match status" value="1"/>
</dbReference>
<evidence type="ECO:0000313" key="6">
    <source>
        <dbReference type="Proteomes" id="UP000190367"/>
    </source>
</evidence>
<keyword evidence="6" id="KW-1185">Reference proteome</keyword>
<keyword evidence="2" id="KW-0238">DNA-binding</keyword>
<reference evidence="6" key="1">
    <citation type="submission" date="2017-02" db="EMBL/GenBank/DDBJ databases">
        <authorList>
            <person name="Varghese N."/>
            <person name="Submissions S."/>
        </authorList>
    </citation>
    <scope>NUCLEOTIDE SEQUENCE [LARGE SCALE GENOMIC DNA]</scope>
    <source>
        <strain evidence="6">DSM 22224</strain>
    </source>
</reference>
<organism evidence="5 6">
    <name type="scientific">Chitinophaga eiseniae</name>
    <dbReference type="NCBI Taxonomy" id="634771"/>
    <lineage>
        <taxon>Bacteria</taxon>
        <taxon>Pseudomonadati</taxon>
        <taxon>Bacteroidota</taxon>
        <taxon>Chitinophagia</taxon>
        <taxon>Chitinophagales</taxon>
        <taxon>Chitinophagaceae</taxon>
        <taxon>Chitinophaga</taxon>
    </lineage>
</organism>
<evidence type="ECO:0000256" key="1">
    <source>
        <dbReference type="ARBA" id="ARBA00023015"/>
    </source>
</evidence>
<sequence>MIMEQLGSGTFLGKNKVNYHLSGIILSETVYHAAVSEDWHHHANPHCSLVLEGGNFEHRRYYQQEVLPGKLVRYASFEEHRNLQTLHPSRNLNLEVEPAFFETYGLSEITWESLPEHALQLAVLQLYKERDLLPEQDTLAHSILLQHWGPAVKTGKGTPVWVHRLRQLLHDRWDTPLSLDTLAAEMDMHPVSLSKYFPLYFQGTIGEYLRKIKVGRSLALVRDKKQSLTGIALQCGFFDQSHFIRNFKQYTGYLPGAFRKL</sequence>
<evidence type="ECO:0000256" key="2">
    <source>
        <dbReference type="ARBA" id="ARBA00023125"/>
    </source>
</evidence>
<dbReference type="Pfam" id="PF12833">
    <property type="entry name" value="HTH_18"/>
    <property type="match status" value="1"/>
</dbReference>
<gene>
    <name evidence="5" type="ORF">SAMN04488128_1011431</name>
</gene>
<dbReference type="InterPro" id="IPR009057">
    <property type="entry name" value="Homeodomain-like_sf"/>
</dbReference>
<dbReference type="PROSITE" id="PS01124">
    <property type="entry name" value="HTH_ARAC_FAMILY_2"/>
    <property type="match status" value="1"/>
</dbReference>
<evidence type="ECO:0000259" key="4">
    <source>
        <dbReference type="PROSITE" id="PS01124"/>
    </source>
</evidence>
<dbReference type="Gene3D" id="1.10.10.60">
    <property type="entry name" value="Homeodomain-like"/>
    <property type="match status" value="1"/>
</dbReference>
<dbReference type="PROSITE" id="PS00041">
    <property type="entry name" value="HTH_ARAC_FAMILY_1"/>
    <property type="match status" value="1"/>
</dbReference>
<dbReference type="Proteomes" id="UP000190367">
    <property type="component" value="Unassembled WGS sequence"/>
</dbReference>
<evidence type="ECO:0000256" key="3">
    <source>
        <dbReference type="ARBA" id="ARBA00023163"/>
    </source>
</evidence>
<accession>A0A1T4N4N9</accession>
<dbReference type="RefSeq" id="WP_078668034.1">
    <property type="nucleotide sequence ID" value="NZ_FUWZ01000001.1"/>
</dbReference>
<proteinExistence type="predicted"/>
<feature type="domain" description="HTH araC/xylS-type" evidence="4">
    <location>
        <begin position="163"/>
        <end position="261"/>
    </location>
</feature>
<dbReference type="STRING" id="634771.SAMN04488128_1011431"/>
<dbReference type="InterPro" id="IPR018062">
    <property type="entry name" value="HTH_AraC-typ_CS"/>
</dbReference>
<dbReference type="PANTHER" id="PTHR43280:SF2">
    <property type="entry name" value="HTH-TYPE TRANSCRIPTIONAL REGULATOR EXSA"/>
    <property type="match status" value="1"/>
</dbReference>
<dbReference type="InterPro" id="IPR018060">
    <property type="entry name" value="HTH_AraC"/>
</dbReference>
<dbReference type="PANTHER" id="PTHR43280">
    <property type="entry name" value="ARAC-FAMILY TRANSCRIPTIONAL REGULATOR"/>
    <property type="match status" value="1"/>
</dbReference>
<protein>
    <submittedName>
        <fullName evidence="5">Transcriptional regulator, AraC family</fullName>
    </submittedName>
</protein>
<keyword evidence="1" id="KW-0805">Transcription regulation</keyword>
<name>A0A1T4N4N9_9BACT</name>